<name>D8TLN3_VOLCA</name>
<keyword evidence="4" id="KW-1185">Reference proteome</keyword>
<evidence type="ECO:0000256" key="1">
    <source>
        <dbReference type="ARBA" id="ARBA00010609"/>
    </source>
</evidence>
<feature type="domain" description="Plastocyanin-like" evidence="2">
    <location>
        <begin position="1116"/>
        <end position="1231"/>
    </location>
</feature>
<gene>
    <name evidence="3" type="ORF">VOLCADRAFT_87571</name>
</gene>
<dbReference type="InterPro" id="IPR045087">
    <property type="entry name" value="Cu-oxidase_fam"/>
</dbReference>
<dbReference type="InParanoid" id="D8TLN3"/>
<reference evidence="3 4" key="1">
    <citation type="journal article" date="2010" name="Science">
        <title>Genomic analysis of organismal complexity in the multicellular green alga Volvox carteri.</title>
        <authorList>
            <person name="Prochnik S.E."/>
            <person name="Umen J."/>
            <person name="Nedelcu A.M."/>
            <person name="Hallmann A."/>
            <person name="Miller S.M."/>
            <person name="Nishii I."/>
            <person name="Ferris P."/>
            <person name="Kuo A."/>
            <person name="Mitros T."/>
            <person name="Fritz-Laylin L.K."/>
            <person name="Hellsten U."/>
            <person name="Chapman J."/>
            <person name="Simakov O."/>
            <person name="Rensing S.A."/>
            <person name="Terry A."/>
            <person name="Pangilinan J."/>
            <person name="Kapitonov V."/>
            <person name="Jurka J."/>
            <person name="Salamov A."/>
            <person name="Shapiro H."/>
            <person name="Schmutz J."/>
            <person name="Grimwood J."/>
            <person name="Lindquist E."/>
            <person name="Lucas S."/>
            <person name="Grigoriev I.V."/>
            <person name="Schmitt R."/>
            <person name="Kirk D."/>
            <person name="Rokhsar D.S."/>
        </authorList>
    </citation>
    <scope>NUCLEOTIDE SEQUENCE [LARGE SCALE GENOMIC DNA]</scope>
    <source>
        <strain evidence="4">f. Nagariensis / Eve</strain>
    </source>
</reference>
<dbReference type="OrthoDB" id="262547at2759"/>
<dbReference type="PROSITE" id="PS00436">
    <property type="entry name" value="PEROXIDASE_2"/>
    <property type="match status" value="1"/>
</dbReference>
<dbReference type="GO" id="GO:0020037">
    <property type="term" value="F:heme binding"/>
    <property type="evidence" value="ECO:0007669"/>
    <property type="project" value="InterPro"/>
</dbReference>
<dbReference type="GO" id="GO:0006979">
    <property type="term" value="P:response to oxidative stress"/>
    <property type="evidence" value="ECO:0007669"/>
    <property type="project" value="InterPro"/>
</dbReference>
<dbReference type="STRING" id="3068.D8TLN3"/>
<dbReference type="GO" id="GO:0005507">
    <property type="term" value="F:copper ion binding"/>
    <property type="evidence" value="ECO:0007669"/>
    <property type="project" value="InterPro"/>
</dbReference>
<dbReference type="InterPro" id="IPR019794">
    <property type="entry name" value="Peroxidases_AS"/>
</dbReference>
<dbReference type="RefSeq" id="XP_002947445.1">
    <property type="nucleotide sequence ID" value="XM_002947399.1"/>
</dbReference>
<dbReference type="Gene3D" id="1.10.520.10">
    <property type="match status" value="1"/>
</dbReference>
<evidence type="ECO:0000259" key="2">
    <source>
        <dbReference type="Pfam" id="PF07731"/>
    </source>
</evidence>
<dbReference type="CDD" id="cd13889">
    <property type="entry name" value="CuRO_3_BOD"/>
    <property type="match status" value="1"/>
</dbReference>
<dbReference type="InterPro" id="IPR008972">
    <property type="entry name" value="Cupredoxin"/>
</dbReference>
<dbReference type="Pfam" id="PF07731">
    <property type="entry name" value="Cu-oxidase_2"/>
    <property type="match status" value="1"/>
</dbReference>
<dbReference type="InterPro" id="IPR011706">
    <property type="entry name" value="Cu-oxidase_C"/>
</dbReference>
<dbReference type="SUPFAM" id="SSF49503">
    <property type="entry name" value="Cupredoxins"/>
    <property type="match status" value="2"/>
</dbReference>
<dbReference type="Gene3D" id="2.60.40.420">
    <property type="entry name" value="Cupredoxins - blue copper proteins"/>
    <property type="match status" value="4"/>
</dbReference>
<accession>D8TLN3</accession>
<dbReference type="PANTHER" id="PTHR48267">
    <property type="entry name" value="CUPREDOXIN SUPERFAMILY PROTEIN"/>
    <property type="match status" value="1"/>
</dbReference>
<dbReference type="KEGG" id="vcn:VOLCADRAFT_87571"/>
<dbReference type="GeneID" id="9620280"/>
<dbReference type="Proteomes" id="UP000001058">
    <property type="component" value="Unassembled WGS sequence"/>
</dbReference>
<dbReference type="GO" id="GO:0004601">
    <property type="term" value="F:peroxidase activity"/>
    <property type="evidence" value="ECO:0007669"/>
    <property type="project" value="InterPro"/>
</dbReference>
<comment type="similarity">
    <text evidence="1">Belongs to the multicopper oxidase family.</text>
</comment>
<organism evidence="4">
    <name type="scientific">Volvox carteri f. nagariensis</name>
    <dbReference type="NCBI Taxonomy" id="3068"/>
    <lineage>
        <taxon>Eukaryota</taxon>
        <taxon>Viridiplantae</taxon>
        <taxon>Chlorophyta</taxon>
        <taxon>core chlorophytes</taxon>
        <taxon>Chlorophyceae</taxon>
        <taxon>CS clade</taxon>
        <taxon>Chlamydomonadales</taxon>
        <taxon>Volvocaceae</taxon>
        <taxon>Volvox</taxon>
    </lineage>
</organism>
<proteinExistence type="inferred from homology"/>
<dbReference type="eggNOG" id="ENOG502QR4X">
    <property type="taxonomic scope" value="Eukaryota"/>
</dbReference>
<protein>
    <recommendedName>
        <fullName evidence="2">Plastocyanin-like domain-containing protein</fullName>
    </recommendedName>
</protein>
<sequence>MYNHARPRLGLREAPARRIVVALAAAALVVALLWSPVCPVMFARGQRVAGNVGSFEEVTIADVIGKDWLLTGISTPEAQKLGLVDGTVTTVTGDVVDMSSKLSAPTQCSGRLCVDLQQYAADHPELADINARVLLWRPKLVGTIAGNLYDPSTKDWASVIATCRAMFEHEKRLASFFIRASFHDSMAVDVSQCPGPNCGGADCSLLLTIDEMTRPENAYDDFSLLTSRAAKKIASFFDISVADTLAVGQLPEVSAGVGDFVHFWNARGITTQEAMALMGSHALIDNQGCFQGPTRSKVCDPTSEDCTNVRMFRWENHYFHDLCSPTLKVTVRTDEPPEPRETPILGMTEPEMEAESRLETCLFTSEEFRTSARNQLRLMQAGLVREPPPDVPENVIIDWSNRNCTAAALFGVPSSTTCPHAPKWLYTPNDAFLGQACQGLGTSAAHASVRTAARAFLHQPSWDETYRTAYIKMVSKFARYSPAAIARPFNISGNECTSGYHLEAACAQSYIGLATQDTKDLYGGLYSTLDKAGLCAWCSKGTCPLDRCYSCVSSFTARLPKIRNALVTGPNCCTCSTALRKFRYDPGSQEVLDLPAVVRYLEVLPATTTTITTTGGDTTGGNIDGTRIVTVDGISTVEQLPKPVLDGATQVDTTYAPPKEYVLYTQQPLKRLPLLEYMRIPDRRLDPIVIDDDNAIPPPLPYILRPGTTICMDAYEIDVYPTTVNMGCPSGLTWILSYNGSSPGPTIRNPVGRQTLIRFNNRMTTPALASTPFSPYTPCDTTPGRQGRPIAVHNHGEASLAPYDGWAEDTTCGGESKDYYYPSRRGGFGWYHDHQLELTSENAYFGLSGMYVVHDSPAEGGCGEPWNLNGIPDTEMQFKDAVLDGNCQLFYDRSGPHRDNLYGDVNLVNGVPWPVMTIRPRWHRFRSGRVYWYTGAVCLHFLQCGPARAILVLCNSVGGGILGASSAARWLNSAVTRPYKLRIVASDGSDVSSRICQVIAGEGGLRRTPARFPAAGLFLGVAERYEVVCDFSSYSGRTFFLMNVKDERRMKSVPFFCHSHLLMKIQVFGIASGPTFQPFVPSRTTLDAVLKEATDIPNALSMVRSRQCTRSFRFGRRHGQWVINGETWHTARVAAGNVGQNTWEIWCLETGGGWFHPIHIHLVDFYVLARNHDESQVHEYERWTSKDVVQLDPSTHVSLLVRFGPHRGEYMFHCHNLIHEDFEMMRSFRVAHTAAGHAGTALSMQSQPGLVTSLNVIYDLYNDPVYPSYGPRSTASLTPLHFTFNPSVQAALSHAINHGIYRIFYPGGSSGENLLLFSATHNPWLVSLPTSSRC</sequence>
<dbReference type="SUPFAM" id="SSF48113">
    <property type="entry name" value="Heme-dependent peroxidases"/>
    <property type="match status" value="1"/>
</dbReference>
<dbReference type="EMBL" id="GL378327">
    <property type="protein sequence ID" value="EFJ51493.1"/>
    <property type="molecule type" value="Genomic_DNA"/>
</dbReference>
<dbReference type="InterPro" id="IPR010255">
    <property type="entry name" value="Haem_peroxidase_sf"/>
</dbReference>
<evidence type="ECO:0000313" key="3">
    <source>
        <dbReference type="EMBL" id="EFJ51493.1"/>
    </source>
</evidence>
<evidence type="ECO:0000313" key="4">
    <source>
        <dbReference type="Proteomes" id="UP000001058"/>
    </source>
</evidence>
<dbReference type="PANTHER" id="PTHR48267:SF1">
    <property type="entry name" value="BILIRUBIN OXIDASE"/>
    <property type="match status" value="1"/>
</dbReference>